<dbReference type="SMART" id="SM00917">
    <property type="entry name" value="LeuA_dimer"/>
    <property type="match status" value="1"/>
</dbReference>
<keyword evidence="10 11" id="KW-0100">Branched-chain amino acid biosynthesis</keyword>
<dbReference type="Pfam" id="PF00682">
    <property type="entry name" value="HMGL-like"/>
    <property type="match status" value="1"/>
</dbReference>
<keyword evidence="11" id="KW-0963">Cytoplasm</keyword>
<keyword evidence="14" id="KW-1185">Reference proteome</keyword>
<keyword evidence="9 11" id="KW-0464">Manganese</keyword>
<comment type="catalytic activity">
    <reaction evidence="11">
        <text>3-methyl-2-oxobutanoate + acetyl-CoA + H2O = (2S)-2-isopropylmalate + CoA + H(+)</text>
        <dbReference type="Rhea" id="RHEA:21524"/>
        <dbReference type="ChEBI" id="CHEBI:1178"/>
        <dbReference type="ChEBI" id="CHEBI:11851"/>
        <dbReference type="ChEBI" id="CHEBI:15377"/>
        <dbReference type="ChEBI" id="CHEBI:15378"/>
        <dbReference type="ChEBI" id="CHEBI:57287"/>
        <dbReference type="ChEBI" id="CHEBI:57288"/>
        <dbReference type="EC" id="2.3.3.13"/>
    </reaction>
</comment>
<comment type="caution">
    <text evidence="13">The sequence shown here is derived from an EMBL/GenBank/DDBJ whole genome shotgun (WGS) entry which is preliminary data.</text>
</comment>
<dbReference type="GO" id="GO:0005737">
    <property type="term" value="C:cytoplasm"/>
    <property type="evidence" value="ECO:0007669"/>
    <property type="project" value="UniProtKB-UniRule"/>
</dbReference>
<name>A0A5D0CUN9_9BACL</name>
<evidence type="ECO:0000256" key="10">
    <source>
        <dbReference type="ARBA" id="ARBA00023304"/>
    </source>
</evidence>
<dbReference type="RefSeq" id="WP_148452527.1">
    <property type="nucleotide sequence ID" value="NZ_VSDO01000002.1"/>
</dbReference>
<dbReference type="UniPathway" id="UPA00048">
    <property type="reaction ID" value="UER00070"/>
</dbReference>
<dbReference type="AlphaFoldDB" id="A0A5D0CUN9"/>
<feature type="binding site" evidence="11">
    <location>
        <position position="203"/>
    </location>
    <ligand>
        <name>Mn(2+)</name>
        <dbReference type="ChEBI" id="CHEBI:29035"/>
    </ligand>
</feature>
<dbReference type="GO" id="GO:0009098">
    <property type="term" value="P:L-leucine biosynthetic process"/>
    <property type="evidence" value="ECO:0007669"/>
    <property type="project" value="UniProtKB-UniRule"/>
</dbReference>
<comment type="function">
    <text evidence="11">Catalyzes the condensation of the acetyl group of acetyl-CoA with 3-methyl-2-oxobutanoate (2-ketoisovalerate) to form 3-carboxy-3-hydroxy-4-methylpentanoate (2-isopropylmalate).</text>
</comment>
<keyword evidence="6 11" id="KW-0028">Amino-acid biosynthesis</keyword>
<sequence length="519" mass="56384">MRKIYVFDTTLRDGEQSPGVSLTTEEKVEIALQLERLGIDRIEAGFAATSPGDLQSIREVAKRVKRATLLSLARCHMKDIDAAVEALKEAEDPCLHLVLATSPIHREYKLRMSQDKVLETAEAAIRYGRKFFDKVEFSAEDASRTEIEFLCKVTATAISAGATVVNLPDTVGFATPDQFGAMFRTIKSTVPGIEKIQLSTHCHDDLGMATANTLAAIANGIDQFEGTINGIGERAGNTCLEEVIMALETRSDFYGAQTGIVLSEIYNTSRLVSKYTGMSVPGNKAIVGANAFAHESGIHQDGMLKHRGTYEIISPETIGASSSKLVLGKHSGRHAFKEKLADLGYSPNEEQLNIAFAKFKALADRKKHILSEDIRALMDENIANETKLFSLESLQVIYGNRSLPTASVRVLKQDGTFADEAAVGNGSVDAVYRALAKATGWEAELEDYRIQSVTPGTDAQAEVHVVIKAAGETFSGRGISTDIVEASAKAYLEAINRMAGRKLTKQESGQERDGNIVIY</sequence>
<dbReference type="SUPFAM" id="SSF110921">
    <property type="entry name" value="2-isopropylmalate synthase LeuA, allosteric (dimerisation) domain"/>
    <property type="match status" value="1"/>
</dbReference>
<dbReference type="Proteomes" id="UP000325218">
    <property type="component" value="Unassembled WGS sequence"/>
</dbReference>
<dbReference type="InterPro" id="IPR005671">
    <property type="entry name" value="LeuA_bact_synth"/>
</dbReference>
<dbReference type="CDD" id="cd07940">
    <property type="entry name" value="DRE_TIM_IPMS"/>
    <property type="match status" value="1"/>
</dbReference>
<evidence type="ECO:0000256" key="6">
    <source>
        <dbReference type="ARBA" id="ARBA00022605"/>
    </source>
</evidence>
<feature type="region of interest" description="Regulatory domain" evidence="11">
    <location>
        <begin position="390"/>
        <end position="519"/>
    </location>
</feature>
<feature type="binding site" evidence="11">
    <location>
        <position position="201"/>
    </location>
    <ligand>
        <name>Mn(2+)</name>
        <dbReference type="ChEBI" id="CHEBI:29035"/>
    </ligand>
</feature>
<dbReference type="NCBIfam" id="NF002086">
    <property type="entry name" value="PRK00915.1-3"/>
    <property type="match status" value="1"/>
</dbReference>
<dbReference type="NCBIfam" id="NF002088">
    <property type="entry name" value="PRK00915.1-5"/>
    <property type="match status" value="1"/>
</dbReference>
<dbReference type="HAMAP" id="MF_01025">
    <property type="entry name" value="LeuA_type1"/>
    <property type="match status" value="1"/>
</dbReference>
<keyword evidence="5 11" id="KW-0432">Leucine biosynthesis</keyword>
<comment type="cofactor">
    <cofactor evidence="11">
        <name>Mn(2+)</name>
        <dbReference type="ChEBI" id="CHEBI:29035"/>
    </cofactor>
</comment>
<feature type="domain" description="Pyruvate carboxyltransferase" evidence="12">
    <location>
        <begin position="4"/>
        <end position="266"/>
    </location>
</feature>
<dbReference type="InterPro" id="IPR036230">
    <property type="entry name" value="LeuA_allosteric_dom_sf"/>
</dbReference>
<dbReference type="OrthoDB" id="9804858at2"/>
<evidence type="ECO:0000313" key="14">
    <source>
        <dbReference type="Proteomes" id="UP000325218"/>
    </source>
</evidence>
<dbReference type="Gene3D" id="3.30.160.270">
    <property type="match status" value="1"/>
</dbReference>
<protein>
    <recommendedName>
        <fullName evidence="4 11">2-isopropylmalate synthase</fullName>
        <ecNumber evidence="3 11">2.3.3.13</ecNumber>
    </recommendedName>
    <alternativeName>
        <fullName evidence="11">Alpha-IPM synthase</fullName>
    </alternativeName>
    <alternativeName>
        <fullName evidence="11">Alpha-isopropylmalate synthase</fullName>
    </alternativeName>
</protein>
<dbReference type="Gene3D" id="3.20.20.70">
    <property type="entry name" value="Aldolase class I"/>
    <property type="match status" value="1"/>
</dbReference>
<dbReference type="FunFam" id="1.10.238.260:FF:000001">
    <property type="entry name" value="2-isopropylmalate synthase"/>
    <property type="match status" value="1"/>
</dbReference>
<evidence type="ECO:0000256" key="9">
    <source>
        <dbReference type="ARBA" id="ARBA00023211"/>
    </source>
</evidence>
<accession>A0A5D0CUN9</accession>
<dbReference type="FunFam" id="3.30.160.270:FF:000003">
    <property type="entry name" value="2-isopropylmalate synthase"/>
    <property type="match status" value="1"/>
</dbReference>
<keyword evidence="8 11" id="KW-0479">Metal-binding</keyword>
<dbReference type="NCBIfam" id="TIGR00973">
    <property type="entry name" value="leuA_bact"/>
    <property type="match status" value="1"/>
</dbReference>
<dbReference type="InterPro" id="IPR000891">
    <property type="entry name" value="PYR_CT"/>
</dbReference>
<feature type="binding site" evidence="11">
    <location>
        <position position="237"/>
    </location>
    <ligand>
        <name>Mn(2+)</name>
        <dbReference type="ChEBI" id="CHEBI:29035"/>
    </ligand>
</feature>
<dbReference type="Pfam" id="PF08502">
    <property type="entry name" value="LeuA_dimer"/>
    <property type="match status" value="1"/>
</dbReference>
<dbReference type="PROSITE" id="PS00816">
    <property type="entry name" value="AIPM_HOMOCIT_SYNTH_2"/>
    <property type="match status" value="1"/>
</dbReference>
<dbReference type="GO" id="GO:0003852">
    <property type="term" value="F:2-isopropylmalate synthase activity"/>
    <property type="evidence" value="ECO:0007669"/>
    <property type="project" value="UniProtKB-UniRule"/>
</dbReference>
<evidence type="ECO:0000256" key="2">
    <source>
        <dbReference type="ARBA" id="ARBA00009396"/>
    </source>
</evidence>
<dbReference type="SUPFAM" id="SSF51569">
    <property type="entry name" value="Aldolase"/>
    <property type="match status" value="1"/>
</dbReference>
<dbReference type="GO" id="GO:0003985">
    <property type="term" value="F:acetyl-CoA C-acetyltransferase activity"/>
    <property type="evidence" value="ECO:0007669"/>
    <property type="project" value="UniProtKB-UniRule"/>
</dbReference>
<organism evidence="13 14">
    <name type="scientific">Paenibacillus faecis</name>
    <dbReference type="NCBI Taxonomy" id="862114"/>
    <lineage>
        <taxon>Bacteria</taxon>
        <taxon>Bacillati</taxon>
        <taxon>Bacillota</taxon>
        <taxon>Bacilli</taxon>
        <taxon>Bacillales</taxon>
        <taxon>Paenibacillaceae</taxon>
        <taxon>Paenibacillus</taxon>
    </lineage>
</organism>
<dbReference type="PANTHER" id="PTHR10277:SF9">
    <property type="entry name" value="2-ISOPROPYLMALATE SYNTHASE 1, CHLOROPLASTIC-RELATED"/>
    <property type="match status" value="1"/>
</dbReference>
<dbReference type="InterPro" id="IPR002034">
    <property type="entry name" value="AIPM/Hcit_synth_CS"/>
</dbReference>
<dbReference type="PROSITE" id="PS00815">
    <property type="entry name" value="AIPM_HOMOCIT_SYNTH_1"/>
    <property type="match status" value="1"/>
</dbReference>
<evidence type="ECO:0000259" key="12">
    <source>
        <dbReference type="PROSITE" id="PS50991"/>
    </source>
</evidence>
<dbReference type="InterPro" id="IPR054691">
    <property type="entry name" value="LeuA/HCS_post-cat"/>
</dbReference>
<dbReference type="Pfam" id="PF22617">
    <property type="entry name" value="HCS_D2"/>
    <property type="match status" value="1"/>
</dbReference>
<keyword evidence="7 11" id="KW-0808">Transferase</keyword>
<keyword evidence="13" id="KW-0012">Acyltransferase</keyword>
<proteinExistence type="inferred from homology"/>
<comment type="pathway">
    <text evidence="1 11">Amino-acid biosynthesis; L-leucine biosynthesis; L-leucine from 3-methyl-2-oxobutanoate: step 1/4.</text>
</comment>
<dbReference type="PANTHER" id="PTHR10277">
    <property type="entry name" value="HOMOCITRATE SYNTHASE-RELATED"/>
    <property type="match status" value="1"/>
</dbReference>
<evidence type="ECO:0000256" key="11">
    <source>
        <dbReference type="HAMAP-Rule" id="MF_01025"/>
    </source>
</evidence>
<evidence type="ECO:0000256" key="4">
    <source>
        <dbReference type="ARBA" id="ARBA00018198"/>
    </source>
</evidence>
<evidence type="ECO:0000256" key="1">
    <source>
        <dbReference type="ARBA" id="ARBA00004689"/>
    </source>
</evidence>
<dbReference type="GO" id="GO:0030145">
    <property type="term" value="F:manganese ion binding"/>
    <property type="evidence" value="ECO:0007669"/>
    <property type="project" value="UniProtKB-UniRule"/>
</dbReference>
<evidence type="ECO:0000313" key="13">
    <source>
        <dbReference type="EMBL" id="TYA13643.1"/>
    </source>
</evidence>
<evidence type="ECO:0000256" key="3">
    <source>
        <dbReference type="ARBA" id="ARBA00012973"/>
    </source>
</evidence>
<feature type="binding site" evidence="11">
    <location>
        <position position="13"/>
    </location>
    <ligand>
        <name>Mn(2+)</name>
        <dbReference type="ChEBI" id="CHEBI:29035"/>
    </ligand>
</feature>
<dbReference type="InterPro" id="IPR013709">
    <property type="entry name" value="2-isopropylmalate_synth_dimer"/>
</dbReference>
<evidence type="ECO:0000256" key="7">
    <source>
        <dbReference type="ARBA" id="ARBA00022679"/>
    </source>
</evidence>
<dbReference type="PROSITE" id="PS50991">
    <property type="entry name" value="PYR_CT"/>
    <property type="match status" value="1"/>
</dbReference>
<comment type="subunit">
    <text evidence="11">Homodimer.</text>
</comment>
<dbReference type="FunFam" id="3.20.20.70:FF:000010">
    <property type="entry name" value="2-isopropylmalate synthase"/>
    <property type="match status" value="1"/>
</dbReference>
<evidence type="ECO:0000256" key="8">
    <source>
        <dbReference type="ARBA" id="ARBA00022723"/>
    </source>
</evidence>
<reference evidence="13 14" key="1">
    <citation type="submission" date="2019-08" db="EMBL/GenBank/DDBJ databases">
        <title>Genome sequencing of Paenibacillus faecis DSM 23593(T).</title>
        <authorList>
            <person name="Kook J.-K."/>
            <person name="Park S.-N."/>
            <person name="Lim Y.K."/>
        </authorList>
    </citation>
    <scope>NUCLEOTIDE SEQUENCE [LARGE SCALE GENOMIC DNA]</scope>
    <source>
        <strain evidence="13 14">DSM 23593</strain>
    </source>
</reference>
<comment type="similarity">
    <text evidence="2 11">Belongs to the alpha-IPM synthase/homocitrate synthase family. LeuA type 1 subfamily.</text>
</comment>
<dbReference type="EC" id="2.3.3.13" evidence="3 11"/>
<evidence type="ECO:0000256" key="5">
    <source>
        <dbReference type="ARBA" id="ARBA00022430"/>
    </source>
</evidence>
<dbReference type="InterPro" id="IPR050073">
    <property type="entry name" value="2-IPM_HCS-like"/>
</dbReference>
<dbReference type="InterPro" id="IPR013785">
    <property type="entry name" value="Aldolase_TIM"/>
</dbReference>
<dbReference type="Gene3D" id="1.10.238.260">
    <property type="match status" value="1"/>
</dbReference>
<gene>
    <name evidence="11" type="primary">leuA</name>
    <name evidence="13" type="ORF">FRY98_13480</name>
</gene>
<dbReference type="EMBL" id="VSDO01000002">
    <property type="protein sequence ID" value="TYA13643.1"/>
    <property type="molecule type" value="Genomic_DNA"/>
</dbReference>